<feature type="compositionally biased region" description="Acidic residues" evidence="2">
    <location>
        <begin position="1047"/>
        <end position="1057"/>
    </location>
</feature>
<comment type="caution">
    <text evidence="3">The sequence shown here is derived from an EMBL/GenBank/DDBJ whole genome shotgun (WGS) entry which is preliminary data.</text>
</comment>
<dbReference type="EMBL" id="ABDG02000022">
    <property type="protein sequence ID" value="EHK46366.1"/>
    <property type="molecule type" value="Genomic_DNA"/>
</dbReference>
<evidence type="ECO:0000256" key="2">
    <source>
        <dbReference type="SAM" id="MobiDB-lite"/>
    </source>
</evidence>
<dbReference type="OMA" id="FGPAFPM"/>
<feature type="region of interest" description="Disordered" evidence="2">
    <location>
        <begin position="1026"/>
        <end position="1077"/>
    </location>
</feature>
<dbReference type="PRINTS" id="PR01217">
    <property type="entry name" value="PRICHEXTENSN"/>
</dbReference>
<dbReference type="AlphaFoldDB" id="G9NSG7"/>
<feature type="compositionally biased region" description="Low complexity" evidence="2">
    <location>
        <begin position="331"/>
        <end position="351"/>
    </location>
</feature>
<feature type="compositionally biased region" description="Polar residues" evidence="2">
    <location>
        <begin position="572"/>
        <end position="593"/>
    </location>
</feature>
<dbReference type="GO" id="GO:0006325">
    <property type="term" value="P:chromatin organization"/>
    <property type="evidence" value="ECO:0007669"/>
    <property type="project" value="UniProtKB-ARBA"/>
</dbReference>
<feature type="compositionally biased region" description="Gly residues" evidence="2">
    <location>
        <begin position="121"/>
        <end position="133"/>
    </location>
</feature>
<accession>G9NSG7</accession>
<dbReference type="PANTHER" id="PTHR15398:SF4">
    <property type="entry name" value="BROMODOMAIN-CONTAINING PROTEIN 8 ISOFORM X1"/>
    <property type="match status" value="1"/>
</dbReference>
<feature type="compositionally biased region" description="Polar residues" evidence="2">
    <location>
        <begin position="693"/>
        <end position="704"/>
    </location>
</feature>
<keyword evidence="1" id="KW-0103">Bromodomain</keyword>
<feature type="compositionally biased region" description="Polar residues" evidence="2">
    <location>
        <begin position="771"/>
        <end position="790"/>
    </location>
</feature>
<evidence type="ECO:0000313" key="4">
    <source>
        <dbReference type="Proteomes" id="UP000005426"/>
    </source>
</evidence>
<proteinExistence type="predicted"/>
<dbReference type="eggNOG" id="ENOG502S3YN">
    <property type="taxonomic scope" value="Eukaryota"/>
</dbReference>
<feature type="compositionally biased region" description="Low complexity" evidence="2">
    <location>
        <begin position="465"/>
        <end position="484"/>
    </location>
</feature>
<dbReference type="Gene3D" id="1.20.920.10">
    <property type="entry name" value="Bromodomain-like"/>
    <property type="match status" value="1"/>
</dbReference>
<gene>
    <name evidence="3" type="ORF">TRIATDRAFT_282889</name>
</gene>
<feature type="compositionally biased region" description="Pro residues" evidence="2">
    <location>
        <begin position="296"/>
        <end position="309"/>
    </location>
</feature>
<feature type="region of interest" description="Disordered" evidence="2">
    <location>
        <begin position="115"/>
        <end position="144"/>
    </location>
</feature>
<dbReference type="OrthoDB" id="21449at2759"/>
<evidence type="ECO:0000256" key="1">
    <source>
        <dbReference type="ARBA" id="ARBA00023117"/>
    </source>
</evidence>
<dbReference type="GO" id="GO:0035267">
    <property type="term" value="C:NuA4 histone acetyltransferase complex"/>
    <property type="evidence" value="ECO:0007669"/>
    <property type="project" value="TreeGrafter"/>
</dbReference>
<dbReference type="HOGENOM" id="CLU_303488_0_0_1"/>
<sequence length="1077" mass="113977">MGRGNWSLLDRYLDPRLPIVAPIYPVAKEREGRRGGPWGMNQPAAYTPLESLFLFQSLLSHGVDGGAFARISELLKGNALIKSGSTYDAARLSPEALQQLFLQLLRDEINSEAERADGDGAAAGGGGGVGGSDGSRKRKLSSPPLPTLKEVYENVDKIPILVDRLYARYRDHTVGLIREDERRFAMLQREIQLLERSEKERLAKVAASQNVTPTLAPRDPRTAAGTASTTTTPVAAGAQPPVPPSNGVAPSPGQAPAAPAGVRKGPTPNTHVPPPKPPMSGIAAPKVAPPSQLVPGTPPPRSSALPKPPNGASVLQAPPGAPTQSTAQVLQPPTQQPPKQIISPRPETAVPQPQPPQPQTAPGTAAPGSLKWEKPYQPPQTAQAPSAEQFSPPIPPSTNNVALQKPPQTQQPQQQQISPTPPPPSQQQPQPQPQQWQRQPVPHPQHPTPQQTQQPHAQYPPQPPHGQAAPTPQQQQARPSPAKPVLVHPQSVGQLVAPLHPGPPRPVGPGAVPQVRPPSTTPSATPGRPIQPQQQPQAHLQQQGQQPTPQTQHIQRALPAQTSLLAQKFQARGQNQRPLASATTPKGTPSVSAGGSPIPNKAAPGAITTPRWQPGASAAQHGARVAPPASPAPKDKTFNSTNAAQAPRPIPEHVIRQVAATPPVRRPSPASSVPRTPAPSSPVSLKRGFGTKWASQSTPSTPGPITSEPESPAYEPVSPPIPRTAVGKDSAKAVPKLAVPKPSPKVEATPPAKAPRGRPPRSMQKGRGASATPSATGTRRSQSVVSQTDELSLDHSVTKVKKEAAATPRLREETGDTTADESMPGRGLLGTPNSMARASKRKRQDTPTDLQGPPTHVLWTRGFTKVSSSALDQISSHRDANMFATALREKDAPNYRQIVLQPQDITSIRSAIKAGNKAALQAAASLPGGDPGTASVWLPISDDLVPPRGIINSAHLERELVHMFCNAIMYNPDPDRGPGPAFLRRSQDDEEEVVGYRLDENGVVKNTQSMFLEVEKLLGDLRAAEKDRGIPPISTTRQGSVATPAEDTAEEEDELAGDGDSASASGTAKRRRISTRS</sequence>
<feature type="compositionally biased region" description="Pro residues" evidence="2">
    <location>
        <begin position="419"/>
        <end position="432"/>
    </location>
</feature>
<protein>
    <recommendedName>
        <fullName evidence="5">Bromo domain-containing protein</fullName>
    </recommendedName>
</protein>
<dbReference type="Proteomes" id="UP000005426">
    <property type="component" value="Unassembled WGS sequence"/>
</dbReference>
<dbReference type="SUPFAM" id="SSF47370">
    <property type="entry name" value="Bromodomain"/>
    <property type="match status" value="1"/>
</dbReference>
<dbReference type="GeneID" id="25779578"/>
<dbReference type="InterPro" id="IPR036427">
    <property type="entry name" value="Bromodomain-like_sf"/>
</dbReference>
<organism evidence="3 4">
    <name type="scientific">Hypocrea atroviridis (strain ATCC 20476 / IMI 206040)</name>
    <name type="common">Trichoderma atroviride</name>
    <dbReference type="NCBI Taxonomy" id="452589"/>
    <lineage>
        <taxon>Eukaryota</taxon>
        <taxon>Fungi</taxon>
        <taxon>Dikarya</taxon>
        <taxon>Ascomycota</taxon>
        <taxon>Pezizomycotina</taxon>
        <taxon>Sordariomycetes</taxon>
        <taxon>Hypocreomycetidae</taxon>
        <taxon>Hypocreales</taxon>
        <taxon>Hypocreaceae</taxon>
        <taxon>Trichoderma</taxon>
    </lineage>
</organism>
<feature type="compositionally biased region" description="Low complexity" evidence="2">
    <location>
        <begin position="448"/>
        <end position="457"/>
    </location>
</feature>
<feature type="region of interest" description="Disordered" evidence="2">
    <location>
        <begin position="205"/>
        <end position="856"/>
    </location>
</feature>
<feature type="compositionally biased region" description="Basic and acidic residues" evidence="2">
    <location>
        <begin position="792"/>
        <end position="814"/>
    </location>
</feature>
<evidence type="ECO:0000313" key="3">
    <source>
        <dbReference type="EMBL" id="EHK46366.1"/>
    </source>
</evidence>
<dbReference type="STRING" id="452589.G9NSG7"/>
<evidence type="ECO:0008006" key="5">
    <source>
        <dbReference type="Google" id="ProtNLM"/>
    </source>
</evidence>
<feature type="compositionally biased region" description="Low complexity" evidence="2">
    <location>
        <begin position="404"/>
        <end position="418"/>
    </location>
</feature>
<name>G9NSG7_HYPAI</name>
<keyword evidence="4" id="KW-1185">Reference proteome</keyword>
<feature type="compositionally biased region" description="Low complexity" evidence="2">
    <location>
        <begin position="222"/>
        <end position="239"/>
    </location>
</feature>
<dbReference type="PANTHER" id="PTHR15398">
    <property type="entry name" value="BROMODOMAIN-CONTAINING PROTEIN 8"/>
    <property type="match status" value="1"/>
</dbReference>
<feature type="compositionally biased region" description="Low complexity" evidence="2">
    <location>
        <begin position="658"/>
        <end position="675"/>
    </location>
</feature>
<feature type="compositionally biased region" description="Basic residues" evidence="2">
    <location>
        <begin position="1068"/>
        <end position="1077"/>
    </location>
</feature>
<dbReference type="KEGG" id="tatv:25779578"/>
<feature type="compositionally biased region" description="Low complexity" evidence="2">
    <location>
        <begin position="526"/>
        <end position="556"/>
    </location>
</feature>
<feature type="compositionally biased region" description="Polar residues" evidence="2">
    <location>
        <begin position="379"/>
        <end position="389"/>
    </location>
</feature>
<reference evidence="3 4" key="1">
    <citation type="journal article" date="2011" name="Genome Biol.">
        <title>Comparative genome sequence analysis underscores mycoparasitism as the ancestral life style of Trichoderma.</title>
        <authorList>
            <person name="Kubicek C.P."/>
            <person name="Herrera-Estrella A."/>
            <person name="Seidl-Seiboth V."/>
            <person name="Martinez D.A."/>
            <person name="Druzhinina I.S."/>
            <person name="Thon M."/>
            <person name="Zeilinger S."/>
            <person name="Casas-Flores S."/>
            <person name="Horwitz B.A."/>
            <person name="Mukherjee P.K."/>
            <person name="Mukherjee M."/>
            <person name="Kredics L."/>
            <person name="Alcaraz L.D."/>
            <person name="Aerts A."/>
            <person name="Antal Z."/>
            <person name="Atanasova L."/>
            <person name="Cervantes-Badillo M.G."/>
            <person name="Challacombe J."/>
            <person name="Chertkov O."/>
            <person name="McCluskey K."/>
            <person name="Coulpier F."/>
            <person name="Deshpande N."/>
            <person name="von Doehren H."/>
            <person name="Ebbole D.J."/>
            <person name="Esquivel-Naranjo E.U."/>
            <person name="Fekete E."/>
            <person name="Flipphi M."/>
            <person name="Glaser F."/>
            <person name="Gomez-Rodriguez E.Y."/>
            <person name="Gruber S."/>
            <person name="Han C."/>
            <person name="Henrissat B."/>
            <person name="Hermosa R."/>
            <person name="Hernandez-Onate M."/>
            <person name="Karaffa L."/>
            <person name="Kosti I."/>
            <person name="Le Crom S."/>
            <person name="Lindquist E."/>
            <person name="Lucas S."/>
            <person name="Luebeck M."/>
            <person name="Luebeck P.S."/>
            <person name="Margeot A."/>
            <person name="Metz B."/>
            <person name="Misra M."/>
            <person name="Nevalainen H."/>
            <person name="Omann M."/>
            <person name="Packer N."/>
            <person name="Perrone G."/>
            <person name="Uresti-Rivera E.E."/>
            <person name="Salamov A."/>
            <person name="Schmoll M."/>
            <person name="Seiboth B."/>
            <person name="Shapiro H."/>
            <person name="Sukno S."/>
            <person name="Tamayo-Ramos J.A."/>
            <person name="Tisch D."/>
            <person name="Wiest A."/>
            <person name="Wilkinson H.H."/>
            <person name="Zhang M."/>
            <person name="Coutinho P.M."/>
            <person name="Kenerley C.M."/>
            <person name="Monte E."/>
            <person name="Baker S.E."/>
            <person name="Grigoriev I.V."/>
        </authorList>
    </citation>
    <scope>NUCLEOTIDE SEQUENCE [LARGE SCALE GENOMIC DNA]</scope>
    <source>
        <strain evidence="4">ATCC 20476 / IMI 206040</strain>
    </source>
</reference>
<feature type="compositionally biased region" description="Low complexity" evidence="2">
    <location>
        <begin position="247"/>
        <end position="270"/>
    </location>
</feature>